<evidence type="ECO:0000313" key="2">
    <source>
        <dbReference type="Proteomes" id="UP000473531"/>
    </source>
</evidence>
<dbReference type="OrthoDB" id="9811423at2"/>
<dbReference type="Proteomes" id="UP000473531">
    <property type="component" value="Unassembled WGS sequence"/>
</dbReference>
<accession>A0A6L7GEG3</accession>
<protein>
    <submittedName>
        <fullName evidence="1">DUF1289 domain-containing protein</fullName>
    </submittedName>
</protein>
<dbReference type="EMBL" id="WTYU01000001">
    <property type="protein sequence ID" value="MXP13594.1"/>
    <property type="molecule type" value="Genomic_DNA"/>
</dbReference>
<dbReference type="AlphaFoldDB" id="A0A6L7GEG3"/>
<evidence type="ECO:0000313" key="1">
    <source>
        <dbReference type="EMBL" id="MXP13594.1"/>
    </source>
</evidence>
<name>A0A6L7GEG3_9SPHN</name>
<keyword evidence="2" id="KW-1185">Reference proteome</keyword>
<reference evidence="1 2" key="1">
    <citation type="submission" date="2019-12" db="EMBL/GenBank/DDBJ databases">
        <title>Genomic-based taxomic classification of the family Erythrobacteraceae.</title>
        <authorList>
            <person name="Xu L."/>
        </authorList>
    </citation>
    <scope>NUCLEOTIDE SEQUENCE [LARGE SCALE GENOMIC DNA]</scope>
    <source>
        <strain evidence="1 2">KCTC 52259</strain>
    </source>
</reference>
<dbReference type="PANTHER" id="PTHR35175">
    <property type="entry name" value="DUF1289 DOMAIN-CONTAINING PROTEIN"/>
    <property type="match status" value="1"/>
</dbReference>
<gene>
    <name evidence="1" type="ORF">GRI44_02345</name>
</gene>
<dbReference type="InterPro" id="IPR010710">
    <property type="entry name" value="DUF1289"/>
</dbReference>
<organism evidence="1 2">
    <name type="scientific">Allopontixanthobacter confluentis</name>
    <dbReference type="NCBI Taxonomy" id="1849021"/>
    <lineage>
        <taxon>Bacteria</taxon>
        <taxon>Pseudomonadati</taxon>
        <taxon>Pseudomonadota</taxon>
        <taxon>Alphaproteobacteria</taxon>
        <taxon>Sphingomonadales</taxon>
        <taxon>Erythrobacteraceae</taxon>
        <taxon>Allopontixanthobacter</taxon>
    </lineage>
</organism>
<sequence length="61" mass="6700">MKSPCNQVCEIDYPTGFCIGCGRTLDEIAEWCSADNKRKGKILSMIPARMAALGLAYSRKS</sequence>
<proteinExistence type="predicted"/>
<comment type="caution">
    <text evidence="1">The sequence shown here is derived from an EMBL/GenBank/DDBJ whole genome shotgun (WGS) entry which is preliminary data.</text>
</comment>
<dbReference type="Pfam" id="PF06945">
    <property type="entry name" value="DUF1289"/>
    <property type="match status" value="1"/>
</dbReference>
<dbReference type="PANTHER" id="PTHR35175:SF2">
    <property type="entry name" value="DUF1289 DOMAIN-CONTAINING PROTEIN"/>
    <property type="match status" value="1"/>
</dbReference>
<dbReference type="RefSeq" id="WP_160599853.1">
    <property type="nucleotide sequence ID" value="NZ_WTYU01000001.1"/>
</dbReference>